<evidence type="ECO:0000313" key="1">
    <source>
        <dbReference type="EMBL" id="MFC4559804.1"/>
    </source>
</evidence>
<dbReference type="Proteomes" id="UP001595989">
    <property type="component" value="Unassembled WGS sequence"/>
</dbReference>
<organism evidence="1 2">
    <name type="scientific">Virgibacillus kekensis</name>
    <dbReference type="NCBI Taxonomy" id="202261"/>
    <lineage>
        <taxon>Bacteria</taxon>
        <taxon>Bacillati</taxon>
        <taxon>Bacillota</taxon>
        <taxon>Bacilli</taxon>
        <taxon>Bacillales</taxon>
        <taxon>Bacillaceae</taxon>
        <taxon>Virgibacillus</taxon>
    </lineage>
</organism>
<comment type="caution">
    <text evidence="1">The sequence shown here is derived from an EMBL/GenBank/DDBJ whole genome shotgun (WGS) entry which is preliminary data.</text>
</comment>
<protein>
    <recommendedName>
        <fullName evidence="3">DUF3994 domain-containing protein</fullName>
    </recommendedName>
</protein>
<sequence>MYSESSSGYYVGESENWKVVYDRDKNLIIEYIGDGAIPQEKIELSRKFKEMKFTTPFHLSEEGKKTIDFQFSEEPTSYEITIQWKEHIESLSLKEM</sequence>
<dbReference type="EMBL" id="JBHSFU010000011">
    <property type="protein sequence ID" value="MFC4559804.1"/>
    <property type="molecule type" value="Genomic_DNA"/>
</dbReference>
<keyword evidence="2" id="KW-1185">Reference proteome</keyword>
<dbReference type="RefSeq" id="WP_390298690.1">
    <property type="nucleotide sequence ID" value="NZ_JBHSFU010000011.1"/>
</dbReference>
<name>A0ABV9DPU4_9BACI</name>
<gene>
    <name evidence="1" type="ORF">ACFO3D_16590</name>
</gene>
<evidence type="ECO:0000313" key="2">
    <source>
        <dbReference type="Proteomes" id="UP001595989"/>
    </source>
</evidence>
<accession>A0ABV9DPU4</accession>
<proteinExistence type="predicted"/>
<evidence type="ECO:0008006" key="3">
    <source>
        <dbReference type="Google" id="ProtNLM"/>
    </source>
</evidence>
<reference evidence="2" key="1">
    <citation type="journal article" date="2019" name="Int. J. Syst. Evol. Microbiol.">
        <title>The Global Catalogue of Microorganisms (GCM) 10K type strain sequencing project: providing services to taxonomists for standard genome sequencing and annotation.</title>
        <authorList>
            <consortium name="The Broad Institute Genomics Platform"/>
            <consortium name="The Broad Institute Genome Sequencing Center for Infectious Disease"/>
            <person name="Wu L."/>
            <person name="Ma J."/>
        </authorList>
    </citation>
    <scope>NUCLEOTIDE SEQUENCE [LARGE SCALE GENOMIC DNA]</scope>
    <source>
        <strain evidence="2">CGMCC 4.7426</strain>
    </source>
</reference>